<accession>A0A0G1UG54</accession>
<organism evidence="9 10">
    <name type="scientific">Candidatus Amesbacteria bacterium GW2011_GWA2_47_11</name>
    <dbReference type="NCBI Taxonomy" id="1618357"/>
    <lineage>
        <taxon>Bacteria</taxon>
        <taxon>Candidatus Amesiibacteriota</taxon>
    </lineage>
</organism>
<keyword evidence="3 6" id="KW-0694">RNA-binding</keyword>
<dbReference type="GO" id="GO:0003735">
    <property type="term" value="F:structural constituent of ribosome"/>
    <property type="evidence" value="ECO:0007669"/>
    <property type="project" value="InterPro"/>
</dbReference>
<name>A0A0G1UG54_9BACT</name>
<feature type="domain" description="Small ribosomal subunit protein uS7" evidence="8">
    <location>
        <begin position="17"/>
        <end position="167"/>
    </location>
</feature>
<keyword evidence="5 6" id="KW-0687">Ribonucleoprotein</keyword>
<evidence type="ECO:0000256" key="4">
    <source>
        <dbReference type="ARBA" id="ARBA00022980"/>
    </source>
</evidence>
<dbReference type="InterPro" id="IPR023798">
    <property type="entry name" value="Ribosomal_uS7_dom"/>
</dbReference>
<evidence type="ECO:0000256" key="7">
    <source>
        <dbReference type="SAM" id="MobiDB-lite"/>
    </source>
</evidence>
<dbReference type="Proteomes" id="UP000034607">
    <property type="component" value="Unassembled WGS sequence"/>
</dbReference>
<proteinExistence type="inferred from homology"/>
<dbReference type="NCBIfam" id="TIGR01029">
    <property type="entry name" value="rpsG_bact"/>
    <property type="match status" value="1"/>
</dbReference>
<comment type="subunit">
    <text evidence="6">Part of the 30S ribosomal subunit. Contacts proteins S9 and S11.</text>
</comment>
<dbReference type="PATRIC" id="fig|1618357.3.peg.289"/>
<keyword evidence="6" id="KW-0820">tRNA-binding</keyword>
<comment type="similarity">
    <text evidence="1 6">Belongs to the universal ribosomal protein uS7 family.</text>
</comment>
<comment type="function">
    <text evidence="6">One of the primary rRNA binding proteins, it binds directly to 16S rRNA where it nucleates assembly of the head domain of the 30S subunit. Is located at the subunit interface close to the decoding center, probably blocks exit of the E-site tRNA.</text>
</comment>
<evidence type="ECO:0000256" key="5">
    <source>
        <dbReference type="ARBA" id="ARBA00023274"/>
    </source>
</evidence>
<dbReference type="Gene3D" id="1.10.455.10">
    <property type="entry name" value="Ribosomal protein S7 domain"/>
    <property type="match status" value="1"/>
</dbReference>
<dbReference type="CDD" id="cd14869">
    <property type="entry name" value="uS7_Bacteria"/>
    <property type="match status" value="1"/>
</dbReference>
<dbReference type="GO" id="GO:0015935">
    <property type="term" value="C:small ribosomal subunit"/>
    <property type="evidence" value="ECO:0007669"/>
    <property type="project" value="InterPro"/>
</dbReference>
<dbReference type="AlphaFoldDB" id="A0A0G1UG54"/>
<gene>
    <name evidence="6" type="primary">rpsG</name>
    <name evidence="9" type="ORF">UX78_C0004G0021</name>
</gene>
<dbReference type="InterPro" id="IPR036823">
    <property type="entry name" value="Ribosomal_uS7_dom_sf"/>
</dbReference>
<sequence length="174" mass="19337">MGPKLLQDPKLPPPADMRSKPAPKRIVTPDPNFQSDIVTKLINRVMKSGKKSVARAQVYTAFGIIKNQTGQEPLPVFLTALENIRPQMEVRSRRIGGAAYQVPSPVRGPRRDSLAIRWLITAAISRPNSQFHTFADKLAVEIIDAANSTGGAIKKKMDTHRMAEANKAFAHFRW</sequence>
<dbReference type="EMBL" id="LCNM01000004">
    <property type="protein sequence ID" value="KKU56695.1"/>
    <property type="molecule type" value="Genomic_DNA"/>
</dbReference>
<evidence type="ECO:0000313" key="10">
    <source>
        <dbReference type="Proteomes" id="UP000034607"/>
    </source>
</evidence>
<comment type="caution">
    <text evidence="9">The sequence shown here is derived from an EMBL/GenBank/DDBJ whole genome shotgun (WGS) entry which is preliminary data.</text>
</comment>
<evidence type="ECO:0000256" key="6">
    <source>
        <dbReference type="HAMAP-Rule" id="MF_00480"/>
    </source>
</evidence>
<reference evidence="9 10" key="1">
    <citation type="journal article" date="2015" name="Nature">
        <title>rRNA introns, odd ribosomes, and small enigmatic genomes across a large radiation of phyla.</title>
        <authorList>
            <person name="Brown C.T."/>
            <person name="Hug L.A."/>
            <person name="Thomas B.C."/>
            <person name="Sharon I."/>
            <person name="Castelle C.J."/>
            <person name="Singh A."/>
            <person name="Wilkins M.J."/>
            <person name="Williams K.H."/>
            <person name="Banfield J.F."/>
        </authorList>
    </citation>
    <scope>NUCLEOTIDE SEQUENCE [LARGE SCALE GENOMIC DNA]</scope>
</reference>
<evidence type="ECO:0000256" key="3">
    <source>
        <dbReference type="ARBA" id="ARBA00022884"/>
    </source>
</evidence>
<feature type="region of interest" description="Disordered" evidence="7">
    <location>
        <begin position="1"/>
        <end position="30"/>
    </location>
</feature>
<dbReference type="GO" id="GO:0019843">
    <property type="term" value="F:rRNA binding"/>
    <property type="evidence" value="ECO:0007669"/>
    <property type="project" value="UniProtKB-UniRule"/>
</dbReference>
<evidence type="ECO:0000313" key="9">
    <source>
        <dbReference type="EMBL" id="KKU56695.1"/>
    </source>
</evidence>
<dbReference type="SUPFAM" id="SSF47973">
    <property type="entry name" value="Ribosomal protein S7"/>
    <property type="match status" value="1"/>
</dbReference>
<evidence type="ECO:0000259" key="8">
    <source>
        <dbReference type="Pfam" id="PF00177"/>
    </source>
</evidence>
<dbReference type="PIRSF" id="PIRSF002122">
    <property type="entry name" value="RPS7p_RPS7a_RPS5e_RPS7o"/>
    <property type="match status" value="1"/>
</dbReference>
<dbReference type="PANTHER" id="PTHR11205">
    <property type="entry name" value="RIBOSOMAL PROTEIN S7"/>
    <property type="match status" value="1"/>
</dbReference>
<keyword evidence="2 6" id="KW-0699">rRNA-binding</keyword>
<dbReference type="HAMAP" id="MF_00480_B">
    <property type="entry name" value="Ribosomal_uS7_B"/>
    <property type="match status" value="1"/>
</dbReference>
<dbReference type="FunFam" id="1.10.455.10:FF:000001">
    <property type="entry name" value="30S ribosomal protein S7"/>
    <property type="match status" value="1"/>
</dbReference>
<keyword evidence="4 6" id="KW-0689">Ribosomal protein</keyword>
<evidence type="ECO:0000256" key="1">
    <source>
        <dbReference type="ARBA" id="ARBA00007151"/>
    </source>
</evidence>
<evidence type="ECO:0000256" key="2">
    <source>
        <dbReference type="ARBA" id="ARBA00022730"/>
    </source>
</evidence>
<dbReference type="Pfam" id="PF00177">
    <property type="entry name" value="Ribosomal_S7"/>
    <property type="match status" value="1"/>
</dbReference>
<dbReference type="GO" id="GO:0000049">
    <property type="term" value="F:tRNA binding"/>
    <property type="evidence" value="ECO:0007669"/>
    <property type="project" value="UniProtKB-UniRule"/>
</dbReference>
<protein>
    <recommendedName>
        <fullName evidence="6">Small ribosomal subunit protein uS7</fullName>
    </recommendedName>
</protein>
<dbReference type="InterPro" id="IPR000235">
    <property type="entry name" value="Ribosomal_uS7"/>
</dbReference>
<dbReference type="InterPro" id="IPR005717">
    <property type="entry name" value="Ribosomal_uS7_bac/org-type"/>
</dbReference>
<dbReference type="GO" id="GO:0006412">
    <property type="term" value="P:translation"/>
    <property type="evidence" value="ECO:0007669"/>
    <property type="project" value="UniProtKB-UniRule"/>
</dbReference>